<evidence type="ECO:0000256" key="1">
    <source>
        <dbReference type="ARBA" id="ARBA00004141"/>
    </source>
</evidence>
<dbReference type="PANTHER" id="PTHR10846">
    <property type="entry name" value="SODIUM/POTASSIUM/CALCIUM EXCHANGER"/>
    <property type="match status" value="1"/>
</dbReference>
<dbReference type="InterPro" id="IPR004837">
    <property type="entry name" value="NaCa_Exmemb"/>
</dbReference>
<feature type="transmembrane region" description="Helical" evidence="5">
    <location>
        <begin position="310"/>
        <end position="330"/>
    </location>
</feature>
<dbReference type="Gene3D" id="1.20.1420.30">
    <property type="entry name" value="NCX, central ion-binding region"/>
    <property type="match status" value="1"/>
</dbReference>
<dbReference type="RefSeq" id="WP_126723565.1">
    <property type="nucleotide sequence ID" value="NZ_RYZH01000002.1"/>
</dbReference>
<dbReference type="GO" id="GO:0008273">
    <property type="term" value="F:calcium, potassium:sodium antiporter activity"/>
    <property type="evidence" value="ECO:0007669"/>
    <property type="project" value="TreeGrafter"/>
</dbReference>
<evidence type="ECO:0000313" key="7">
    <source>
        <dbReference type="EMBL" id="RUL89489.1"/>
    </source>
</evidence>
<organism evidence="7 8">
    <name type="scientific">Tautonia sociabilis</name>
    <dbReference type="NCBI Taxonomy" id="2080755"/>
    <lineage>
        <taxon>Bacteria</taxon>
        <taxon>Pseudomonadati</taxon>
        <taxon>Planctomycetota</taxon>
        <taxon>Planctomycetia</taxon>
        <taxon>Isosphaerales</taxon>
        <taxon>Isosphaeraceae</taxon>
        <taxon>Tautonia</taxon>
    </lineage>
</organism>
<reference evidence="7 8" key="2">
    <citation type="submission" date="2019-01" db="EMBL/GenBank/DDBJ databases">
        <title>Tautonia sociabilis, a novel thermotolerant planctomycete of Isosphaeraceae family, isolated from a 4000 m deep subterranean habitat.</title>
        <authorList>
            <person name="Kovaleva O.L."/>
            <person name="Elcheninov A.G."/>
            <person name="Van Heerden E."/>
            <person name="Toshchakov S.V."/>
            <person name="Novikov A."/>
            <person name="Bonch-Osmolovskaya E.A."/>
            <person name="Kublanov I.V."/>
        </authorList>
    </citation>
    <scope>NUCLEOTIDE SEQUENCE [LARGE SCALE GENOMIC DNA]</scope>
    <source>
        <strain evidence="7 8">GM2012</strain>
    </source>
</reference>
<dbReference type="AlphaFoldDB" id="A0A432MQG4"/>
<comment type="subcellular location">
    <subcellularLocation>
        <location evidence="1">Membrane</location>
        <topology evidence="1">Multi-pass membrane protein</topology>
    </subcellularLocation>
</comment>
<feature type="transmembrane region" description="Helical" evidence="5">
    <location>
        <begin position="186"/>
        <end position="208"/>
    </location>
</feature>
<dbReference type="GO" id="GO:0005262">
    <property type="term" value="F:calcium channel activity"/>
    <property type="evidence" value="ECO:0007669"/>
    <property type="project" value="TreeGrafter"/>
</dbReference>
<dbReference type="InterPro" id="IPR004481">
    <property type="entry name" value="K/Na/Ca-exchanger"/>
</dbReference>
<feature type="transmembrane region" description="Helical" evidence="5">
    <location>
        <begin position="254"/>
        <end position="279"/>
    </location>
</feature>
<evidence type="ECO:0000259" key="6">
    <source>
        <dbReference type="Pfam" id="PF01699"/>
    </source>
</evidence>
<dbReference type="OrthoDB" id="9786081at2"/>
<dbReference type="GO" id="GO:0005886">
    <property type="term" value="C:plasma membrane"/>
    <property type="evidence" value="ECO:0007669"/>
    <property type="project" value="TreeGrafter"/>
</dbReference>
<dbReference type="EMBL" id="RYZH01000002">
    <property type="protein sequence ID" value="RUL89489.1"/>
    <property type="molecule type" value="Genomic_DNA"/>
</dbReference>
<proteinExistence type="predicted"/>
<protein>
    <submittedName>
        <fullName evidence="7">Sodium:calcium antiporter</fullName>
    </submittedName>
</protein>
<reference evidence="7 8" key="1">
    <citation type="submission" date="2018-12" db="EMBL/GenBank/DDBJ databases">
        <authorList>
            <person name="Toschakov S.V."/>
        </authorList>
    </citation>
    <scope>NUCLEOTIDE SEQUENCE [LARGE SCALE GENOMIC DNA]</scope>
    <source>
        <strain evidence="7 8">GM2012</strain>
    </source>
</reference>
<accession>A0A432MQG4</accession>
<evidence type="ECO:0000256" key="3">
    <source>
        <dbReference type="ARBA" id="ARBA00022989"/>
    </source>
</evidence>
<name>A0A432MQG4_9BACT</name>
<sequence length="331" mass="35328">MIVSIVLLLACAAVIYASCELFVNGVEWLGRRLNVGETATGTLLAAFGTALPESAVTFVAVIFGATAAQKEMGVGAAIGGPLVLATISYAVVGLVLLVSARKLNRRDAVIITEQRRLSRDQGWFLSIFIFKIALGLVAFEGKRWLGLLFLAAYAAYVWKEMTHRGDNSEEELEPLTFSRRSSNPPLGIILLQTLGALTLMGIASHYFVHEMGAIGPWLGLSPQLVALLISPIATELPETMNAVIWVRQGKEKLALANISGAMMIQATVPSALGLLFTPWLLDTPLIVAAVATAAAVGMLYLGFRHSHVSAWALIPNALVYGIFAAGAWVLS</sequence>
<dbReference type="PANTHER" id="PTHR10846:SF8">
    <property type="entry name" value="INNER MEMBRANE PROTEIN YRBG"/>
    <property type="match status" value="1"/>
</dbReference>
<keyword evidence="2 5" id="KW-0812">Transmembrane</keyword>
<keyword evidence="4 5" id="KW-0472">Membrane</keyword>
<feature type="transmembrane region" description="Helical" evidence="5">
    <location>
        <begin position="43"/>
        <end position="65"/>
    </location>
</feature>
<feature type="domain" description="Sodium/calcium exchanger membrane region" evidence="6">
    <location>
        <begin position="4"/>
        <end position="158"/>
    </location>
</feature>
<dbReference type="Pfam" id="PF01699">
    <property type="entry name" value="Na_Ca_ex"/>
    <property type="match status" value="2"/>
</dbReference>
<dbReference type="InterPro" id="IPR044880">
    <property type="entry name" value="NCX_ion-bd_dom_sf"/>
</dbReference>
<feature type="transmembrane region" description="Helical" evidence="5">
    <location>
        <begin position="77"/>
        <end position="101"/>
    </location>
</feature>
<comment type="caution">
    <text evidence="7">The sequence shown here is derived from an EMBL/GenBank/DDBJ whole genome shotgun (WGS) entry which is preliminary data.</text>
</comment>
<evidence type="ECO:0000256" key="5">
    <source>
        <dbReference type="SAM" id="Phobius"/>
    </source>
</evidence>
<feature type="transmembrane region" description="Helical" evidence="5">
    <location>
        <begin position="285"/>
        <end position="303"/>
    </location>
</feature>
<gene>
    <name evidence="7" type="ORF">TsocGM_01590</name>
</gene>
<feature type="domain" description="Sodium/calcium exchanger membrane region" evidence="6">
    <location>
        <begin position="191"/>
        <end position="326"/>
    </location>
</feature>
<evidence type="ECO:0000256" key="4">
    <source>
        <dbReference type="ARBA" id="ARBA00023136"/>
    </source>
</evidence>
<evidence type="ECO:0000313" key="8">
    <source>
        <dbReference type="Proteomes" id="UP000280296"/>
    </source>
</evidence>
<dbReference type="GO" id="GO:0006874">
    <property type="term" value="P:intracellular calcium ion homeostasis"/>
    <property type="evidence" value="ECO:0007669"/>
    <property type="project" value="TreeGrafter"/>
</dbReference>
<feature type="transmembrane region" description="Helical" evidence="5">
    <location>
        <begin position="121"/>
        <end position="139"/>
    </location>
</feature>
<keyword evidence="3 5" id="KW-1133">Transmembrane helix</keyword>
<dbReference type="Proteomes" id="UP000280296">
    <property type="component" value="Unassembled WGS sequence"/>
</dbReference>
<evidence type="ECO:0000256" key="2">
    <source>
        <dbReference type="ARBA" id="ARBA00022692"/>
    </source>
</evidence>
<keyword evidence="8" id="KW-1185">Reference proteome</keyword>